<name>A0ABR3NJG7_9TELE</name>
<reference evidence="1 2" key="1">
    <citation type="submission" date="2023-09" db="EMBL/GenBank/DDBJ databases">
        <authorList>
            <person name="Wang M."/>
        </authorList>
    </citation>
    <scope>NUCLEOTIDE SEQUENCE [LARGE SCALE GENOMIC DNA]</scope>
    <source>
        <strain evidence="1">GT-2023</strain>
        <tissue evidence="1">Liver</tissue>
    </source>
</reference>
<dbReference type="EMBL" id="JAYMGO010000003">
    <property type="protein sequence ID" value="KAL1276982.1"/>
    <property type="molecule type" value="Genomic_DNA"/>
</dbReference>
<evidence type="ECO:0000313" key="2">
    <source>
        <dbReference type="Proteomes" id="UP001558613"/>
    </source>
</evidence>
<accession>A0ABR3NJG7</accession>
<sequence length="131" mass="14845">MAGHFIREPFTFPVEKIKDLAATFGLSRHALEDELMDVQGRGQAHTAQRSSSELWRNIPGQNLRLLCSKVLSIFGSTYICGRTFSAMTRIKSRFRVGLTDCNLQSQLHCAVTSFEPDFNKLVCSRQHQMSH</sequence>
<protein>
    <recommendedName>
        <fullName evidence="3">HAT C-terminal dimerisation domain-containing protein</fullName>
    </recommendedName>
</protein>
<dbReference type="PANTHER" id="PTHR45913:SF5">
    <property type="entry name" value="GENERAL TRANSCRIPTION FACTOR II-I REPEAT DOMAIN-CONTAINING PROTEIN 2A-LIKE PROTEIN"/>
    <property type="match status" value="1"/>
</dbReference>
<keyword evidence="2" id="KW-1185">Reference proteome</keyword>
<evidence type="ECO:0008006" key="3">
    <source>
        <dbReference type="Google" id="ProtNLM"/>
    </source>
</evidence>
<dbReference type="PANTHER" id="PTHR45913">
    <property type="entry name" value="EPM2A-INTERACTING PROTEIN 1"/>
    <property type="match status" value="1"/>
</dbReference>
<evidence type="ECO:0000313" key="1">
    <source>
        <dbReference type="EMBL" id="KAL1276982.1"/>
    </source>
</evidence>
<organism evidence="1 2">
    <name type="scientific">Cirrhinus molitorella</name>
    <name type="common">mud carp</name>
    <dbReference type="NCBI Taxonomy" id="172907"/>
    <lineage>
        <taxon>Eukaryota</taxon>
        <taxon>Metazoa</taxon>
        <taxon>Chordata</taxon>
        <taxon>Craniata</taxon>
        <taxon>Vertebrata</taxon>
        <taxon>Euteleostomi</taxon>
        <taxon>Actinopterygii</taxon>
        <taxon>Neopterygii</taxon>
        <taxon>Teleostei</taxon>
        <taxon>Ostariophysi</taxon>
        <taxon>Cypriniformes</taxon>
        <taxon>Cyprinidae</taxon>
        <taxon>Labeoninae</taxon>
        <taxon>Labeonini</taxon>
        <taxon>Cirrhinus</taxon>
    </lineage>
</organism>
<dbReference type="Proteomes" id="UP001558613">
    <property type="component" value="Unassembled WGS sequence"/>
</dbReference>
<proteinExistence type="predicted"/>
<gene>
    <name evidence="1" type="ORF">QQF64_023655</name>
</gene>
<comment type="caution">
    <text evidence="1">The sequence shown here is derived from an EMBL/GenBank/DDBJ whole genome shotgun (WGS) entry which is preliminary data.</text>
</comment>